<sequence>MWGGYGVVVGDDIIGDDGWGGGWRSRISVTPPPIISPRPIREHTTFFSLSFPHRSPSLSLSLIHTILSPLFLPAFIISYLLHCIPLPPPPPTLLRCPSLCRYYPRNGNPHPQPLRLMAITIHDEKQQKFHWVGVFWNVVSVLIVGGTALLASSSSSISGSTGNVTASETLLGVMLMIAGAFVQAIQFVFEEKVMKMDVPVPPLLLIGMEGFWGVVVGIFVMYPIGYILPGDDHGSYEDPFNTWAMLVHSRNIQIAFSIYFFTIFMYNVFAVLVTFQLSSIWHAILDNFRPITVWATDLFIFYYINPLFGEVWTRYSYLQIVGMAVLLYGTAIYNAPNDGSLLLGGQWWAFGIDLSEEYDEIRREQEEAELEAQWDKKQQEFKKKRLSSFMTSPKISVHTQALVGIGAQRY</sequence>
<feature type="transmembrane region" description="Helical" evidence="1">
    <location>
        <begin position="170"/>
        <end position="189"/>
    </location>
</feature>
<accession>A0ABD3SF39</accession>
<evidence type="ECO:0000313" key="2">
    <source>
        <dbReference type="EMBL" id="KAL3823118.1"/>
    </source>
</evidence>
<feature type="transmembrane region" description="Helical" evidence="1">
    <location>
        <begin position="287"/>
        <end position="304"/>
    </location>
</feature>
<dbReference type="EMBL" id="JALLPB020000046">
    <property type="protein sequence ID" value="KAL3823118.1"/>
    <property type="molecule type" value="Genomic_DNA"/>
</dbReference>
<dbReference type="PANTHER" id="PTHR13146:SF3">
    <property type="entry name" value="EAMA DOMAIN-CONTAINING PROTEIN"/>
    <property type="match status" value="1"/>
</dbReference>
<name>A0ABD3SF39_9STRA</name>
<evidence type="ECO:0000256" key="1">
    <source>
        <dbReference type="SAM" id="Phobius"/>
    </source>
</evidence>
<feature type="transmembrane region" description="Helical" evidence="1">
    <location>
        <begin position="210"/>
        <end position="228"/>
    </location>
</feature>
<feature type="transmembrane region" description="Helical" evidence="1">
    <location>
        <begin position="58"/>
        <end position="81"/>
    </location>
</feature>
<feature type="transmembrane region" description="Helical" evidence="1">
    <location>
        <begin position="252"/>
        <end position="275"/>
    </location>
</feature>
<keyword evidence="1" id="KW-1133">Transmembrane helix</keyword>
<dbReference type="PANTHER" id="PTHR13146">
    <property type="match status" value="1"/>
</dbReference>
<evidence type="ECO:0000313" key="3">
    <source>
        <dbReference type="Proteomes" id="UP001530377"/>
    </source>
</evidence>
<organism evidence="2 3">
    <name type="scientific">Cyclostephanos tholiformis</name>
    <dbReference type="NCBI Taxonomy" id="382380"/>
    <lineage>
        <taxon>Eukaryota</taxon>
        <taxon>Sar</taxon>
        <taxon>Stramenopiles</taxon>
        <taxon>Ochrophyta</taxon>
        <taxon>Bacillariophyta</taxon>
        <taxon>Coscinodiscophyceae</taxon>
        <taxon>Thalassiosirophycidae</taxon>
        <taxon>Stephanodiscales</taxon>
        <taxon>Stephanodiscaceae</taxon>
        <taxon>Cyclostephanos</taxon>
    </lineage>
</organism>
<gene>
    <name evidence="2" type="ORF">ACHAXA_006448</name>
</gene>
<reference evidence="2 3" key="1">
    <citation type="submission" date="2024-10" db="EMBL/GenBank/DDBJ databases">
        <title>Updated reference genomes for cyclostephanoid diatoms.</title>
        <authorList>
            <person name="Roberts W.R."/>
            <person name="Alverson A.J."/>
        </authorList>
    </citation>
    <scope>NUCLEOTIDE SEQUENCE [LARGE SCALE GENOMIC DNA]</scope>
    <source>
        <strain evidence="2 3">AJA228-03</strain>
    </source>
</reference>
<comment type="caution">
    <text evidence="2">The sequence shown here is derived from an EMBL/GenBank/DDBJ whole genome shotgun (WGS) entry which is preliminary data.</text>
</comment>
<dbReference type="Proteomes" id="UP001530377">
    <property type="component" value="Unassembled WGS sequence"/>
</dbReference>
<feature type="transmembrane region" description="Helical" evidence="1">
    <location>
        <begin position="129"/>
        <end position="150"/>
    </location>
</feature>
<keyword evidence="1" id="KW-0812">Transmembrane</keyword>
<keyword evidence="3" id="KW-1185">Reference proteome</keyword>
<protein>
    <submittedName>
        <fullName evidence="2">Uncharacterized protein</fullName>
    </submittedName>
</protein>
<keyword evidence="1" id="KW-0472">Membrane</keyword>
<proteinExistence type="predicted"/>
<dbReference type="AlphaFoldDB" id="A0ABD3SF39"/>